<accession>A0A0F2M1A8</accession>
<dbReference type="VEuPathDB" id="FungiDB:SPSK_03813"/>
<comment type="caution">
    <text evidence="1">The sequence shown here is derived from an EMBL/GenBank/DDBJ whole genome shotgun (WGS) entry which is preliminary data.</text>
</comment>
<protein>
    <submittedName>
        <fullName evidence="1">Uncharacterized protein</fullName>
    </submittedName>
</protein>
<dbReference type="Proteomes" id="UP000033710">
    <property type="component" value="Unassembled WGS sequence"/>
</dbReference>
<evidence type="ECO:0000313" key="1">
    <source>
        <dbReference type="EMBL" id="KJR82540.1"/>
    </source>
</evidence>
<dbReference type="RefSeq" id="XP_016585216.1">
    <property type="nucleotide sequence ID" value="XM_016730645.1"/>
</dbReference>
<evidence type="ECO:0000313" key="2">
    <source>
        <dbReference type="Proteomes" id="UP000033710"/>
    </source>
</evidence>
<name>A0A0F2M1A8_SPOSC</name>
<dbReference type="KEGG" id="ssck:SPSK_03813"/>
<reference evidence="1 2" key="2">
    <citation type="journal article" date="2015" name="Eukaryot. Cell">
        <title>Asexual propagation of a virulent clone complex in a human and feline outbreak of sporotrichosis.</title>
        <authorList>
            <person name="Teixeira Mde M."/>
            <person name="Rodrigues A.M."/>
            <person name="Tsui C.K."/>
            <person name="de Almeida L.G."/>
            <person name="Van Diepeningen A.D."/>
            <person name="van den Ende B.G."/>
            <person name="Fernandes G.F."/>
            <person name="Kano R."/>
            <person name="Hamelin R.C."/>
            <person name="Lopes-Bezerra L.M."/>
            <person name="Vasconcelos A.T."/>
            <person name="de Hoog S."/>
            <person name="de Camargo Z.P."/>
            <person name="Felipe M.S."/>
        </authorList>
    </citation>
    <scope>NUCLEOTIDE SEQUENCE [LARGE SCALE GENOMIC DNA]</scope>
    <source>
        <strain evidence="1 2">1099-18</strain>
    </source>
</reference>
<proteinExistence type="predicted"/>
<gene>
    <name evidence="1" type="ORF">SPSK_03813</name>
</gene>
<sequence>MVEVGERGRDAVRSRAGRCDVRWARTAGEAGTMATGAWIVSPEPTMGFGWLNGAQKKIKAAEGGPREKERREQ</sequence>
<organism evidence="1 2">
    <name type="scientific">Sporothrix schenckii 1099-18</name>
    <dbReference type="NCBI Taxonomy" id="1397361"/>
    <lineage>
        <taxon>Eukaryota</taxon>
        <taxon>Fungi</taxon>
        <taxon>Dikarya</taxon>
        <taxon>Ascomycota</taxon>
        <taxon>Pezizomycotina</taxon>
        <taxon>Sordariomycetes</taxon>
        <taxon>Sordariomycetidae</taxon>
        <taxon>Ophiostomatales</taxon>
        <taxon>Ophiostomataceae</taxon>
        <taxon>Sporothrix</taxon>
    </lineage>
</organism>
<dbReference type="EMBL" id="AXCR01000010">
    <property type="protein sequence ID" value="KJR82540.1"/>
    <property type="molecule type" value="Genomic_DNA"/>
</dbReference>
<dbReference type="GeneID" id="27665922"/>
<reference evidence="1 2" key="1">
    <citation type="journal article" date="2014" name="BMC Genomics">
        <title>Comparative genomics of the major fungal agents of human and animal Sporotrichosis: Sporothrix schenckii and Sporothrix brasiliensis.</title>
        <authorList>
            <person name="Teixeira M.M."/>
            <person name="de Almeida L.G."/>
            <person name="Kubitschek-Barreira P."/>
            <person name="Alves F.L."/>
            <person name="Kioshima E.S."/>
            <person name="Abadio A.K."/>
            <person name="Fernandes L."/>
            <person name="Derengowski L.S."/>
            <person name="Ferreira K.S."/>
            <person name="Souza R.C."/>
            <person name="Ruiz J.C."/>
            <person name="de Andrade N.C."/>
            <person name="Paes H.C."/>
            <person name="Nicola A.M."/>
            <person name="Albuquerque P."/>
            <person name="Gerber A.L."/>
            <person name="Martins V.P."/>
            <person name="Peconick L.D."/>
            <person name="Neto A.V."/>
            <person name="Chaucanez C.B."/>
            <person name="Silva P.A."/>
            <person name="Cunha O.L."/>
            <person name="de Oliveira F.F."/>
            <person name="dos Santos T.C."/>
            <person name="Barros A.L."/>
            <person name="Soares M.A."/>
            <person name="de Oliveira L.M."/>
            <person name="Marini M.M."/>
            <person name="Villalobos-Duno H."/>
            <person name="Cunha M.M."/>
            <person name="de Hoog S."/>
            <person name="da Silveira J.F."/>
            <person name="Henrissat B."/>
            <person name="Nino-Vega G.A."/>
            <person name="Cisalpino P.S."/>
            <person name="Mora-Montes H.M."/>
            <person name="Almeida S.R."/>
            <person name="Stajich J.E."/>
            <person name="Lopes-Bezerra L.M."/>
            <person name="Vasconcelos A.T."/>
            <person name="Felipe M.S."/>
        </authorList>
    </citation>
    <scope>NUCLEOTIDE SEQUENCE [LARGE SCALE GENOMIC DNA]</scope>
    <source>
        <strain evidence="1 2">1099-18</strain>
    </source>
</reference>
<dbReference type="AlphaFoldDB" id="A0A0F2M1A8"/>